<evidence type="ECO:0000256" key="6">
    <source>
        <dbReference type="ARBA" id="ARBA00022840"/>
    </source>
</evidence>
<comment type="subcellular location">
    <subcellularLocation>
        <location evidence="1">Membrane</location>
        <topology evidence="1">Multi-pass membrane protein</topology>
    </subcellularLocation>
</comment>
<keyword evidence="12" id="KW-1185">Reference proteome</keyword>
<dbReference type="CDD" id="cd03213">
    <property type="entry name" value="ABCG_EPDR"/>
    <property type="match status" value="1"/>
</dbReference>
<dbReference type="InterPro" id="IPR017871">
    <property type="entry name" value="ABC_transporter-like_CS"/>
</dbReference>
<organism evidence="11 12">
    <name type="scientific">Callosobruchus maculatus</name>
    <name type="common">Southern cowpea weevil</name>
    <name type="synonym">Pulse bruchid</name>
    <dbReference type="NCBI Taxonomy" id="64391"/>
    <lineage>
        <taxon>Eukaryota</taxon>
        <taxon>Metazoa</taxon>
        <taxon>Ecdysozoa</taxon>
        <taxon>Arthropoda</taxon>
        <taxon>Hexapoda</taxon>
        <taxon>Insecta</taxon>
        <taxon>Pterygota</taxon>
        <taxon>Neoptera</taxon>
        <taxon>Endopterygota</taxon>
        <taxon>Coleoptera</taxon>
        <taxon>Polyphaga</taxon>
        <taxon>Cucujiformia</taxon>
        <taxon>Chrysomeloidea</taxon>
        <taxon>Chrysomelidae</taxon>
        <taxon>Bruchinae</taxon>
        <taxon>Bruchini</taxon>
        <taxon>Callosobruchus</taxon>
    </lineage>
</organism>
<evidence type="ECO:0000256" key="4">
    <source>
        <dbReference type="ARBA" id="ARBA00022692"/>
    </source>
</evidence>
<keyword evidence="8 9" id="KW-0472">Membrane</keyword>
<feature type="transmembrane region" description="Helical" evidence="9">
    <location>
        <begin position="540"/>
        <end position="559"/>
    </location>
</feature>
<dbReference type="PANTHER" id="PTHR48041:SF105">
    <property type="entry name" value="FI02074P"/>
    <property type="match status" value="1"/>
</dbReference>
<feature type="transmembrane region" description="Helical" evidence="9">
    <location>
        <begin position="506"/>
        <end position="528"/>
    </location>
</feature>
<feature type="transmembrane region" description="Helical" evidence="9">
    <location>
        <begin position="442"/>
        <end position="468"/>
    </location>
</feature>
<dbReference type="OrthoDB" id="66620at2759"/>
<accession>A0A653C4G6</accession>
<evidence type="ECO:0000313" key="11">
    <source>
        <dbReference type="EMBL" id="VEN42428.1"/>
    </source>
</evidence>
<dbReference type="AlphaFoldDB" id="A0A653C4G6"/>
<evidence type="ECO:0000256" key="7">
    <source>
        <dbReference type="ARBA" id="ARBA00022989"/>
    </source>
</evidence>
<evidence type="ECO:0000256" key="5">
    <source>
        <dbReference type="ARBA" id="ARBA00022741"/>
    </source>
</evidence>
<dbReference type="FunFam" id="3.40.50.300:FF:002217">
    <property type="entry name" value="ATP-binding cassette sub-family G member 1"/>
    <property type="match status" value="1"/>
</dbReference>
<evidence type="ECO:0000256" key="8">
    <source>
        <dbReference type="ARBA" id="ARBA00023136"/>
    </source>
</evidence>
<evidence type="ECO:0000259" key="10">
    <source>
        <dbReference type="PROSITE" id="PS50893"/>
    </source>
</evidence>
<dbReference type="GO" id="GO:0005886">
    <property type="term" value="C:plasma membrane"/>
    <property type="evidence" value="ECO:0007669"/>
    <property type="project" value="TreeGrafter"/>
</dbReference>
<dbReference type="GO" id="GO:0140359">
    <property type="term" value="F:ABC-type transporter activity"/>
    <property type="evidence" value="ECO:0007669"/>
    <property type="project" value="InterPro"/>
</dbReference>
<dbReference type="GO" id="GO:0005524">
    <property type="term" value="F:ATP binding"/>
    <property type="evidence" value="ECO:0007669"/>
    <property type="project" value="UniProtKB-KW"/>
</dbReference>
<dbReference type="Proteomes" id="UP000410492">
    <property type="component" value="Unassembled WGS sequence"/>
</dbReference>
<dbReference type="Gene3D" id="3.40.50.300">
    <property type="entry name" value="P-loop containing nucleotide triphosphate hydrolases"/>
    <property type="match status" value="1"/>
</dbReference>
<evidence type="ECO:0000256" key="1">
    <source>
        <dbReference type="ARBA" id="ARBA00004141"/>
    </source>
</evidence>
<dbReference type="PROSITE" id="PS00211">
    <property type="entry name" value="ABC_TRANSPORTER_1"/>
    <property type="match status" value="1"/>
</dbReference>
<dbReference type="InterPro" id="IPR013525">
    <property type="entry name" value="ABC2_TM"/>
</dbReference>
<dbReference type="InterPro" id="IPR003439">
    <property type="entry name" value="ABC_transporter-like_ATP-bd"/>
</dbReference>
<evidence type="ECO:0000313" key="12">
    <source>
        <dbReference type="Proteomes" id="UP000410492"/>
    </source>
</evidence>
<protein>
    <recommendedName>
        <fullName evidence="10">ABC transporter domain-containing protein</fullName>
    </recommendedName>
</protein>
<evidence type="ECO:0000256" key="9">
    <source>
        <dbReference type="SAM" id="Phobius"/>
    </source>
</evidence>
<dbReference type="EMBL" id="CAACVG010006899">
    <property type="protein sequence ID" value="VEN42428.1"/>
    <property type="molecule type" value="Genomic_DNA"/>
</dbReference>
<name>A0A653C4G6_CALMS</name>
<dbReference type="InterPro" id="IPR003593">
    <property type="entry name" value="AAA+_ATPase"/>
</dbReference>
<dbReference type="SMART" id="SM00382">
    <property type="entry name" value="AAA"/>
    <property type="match status" value="1"/>
</dbReference>
<keyword evidence="4 9" id="KW-0812">Transmembrane</keyword>
<keyword evidence="7 9" id="KW-1133">Transmembrane helix</keyword>
<evidence type="ECO:0000256" key="3">
    <source>
        <dbReference type="ARBA" id="ARBA00022448"/>
    </source>
</evidence>
<proteinExistence type="inferred from homology"/>
<reference evidence="11 12" key="1">
    <citation type="submission" date="2019-01" db="EMBL/GenBank/DDBJ databases">
        <authorList>
            <person name="Sayadi A."/>
        </authorList>
    </citation>
    <scope>NUCLEOTIDE SEQUENCE [LARGE SCALE GENOMIC DNA]</scope>
</reference>
<dbReference type="Pfam" id="PF01061">
    <property type="entry name" value="ABC2_membrane"/>
    <property type="match status" value="1"/>
</dbReference>
<keyword evidence="6" id="KW-0067">ATP-binding</keyword>
<dbReference type="InterPro" id="IPR027417">
    <property type="entry name" value="P-loop_NTPase"/>
</dbReference>
<dbReference type="PROSITE" id="PS50893">
    <property type="entry name" value="ABC_TRANSPORTER_2"/>
    <property type="match status" value="1"/>
</dbReference>
<feature type="transmembrane region" description="Helical" evidence="9">
    <location>
        <begin position="594"/>
        <end position="613"/>
    </location>
</feature>
<feature type="transmembrane region" description="Helical" evidence="9">
    <location>
        <begin position="367"/>
        <end position="387"/>
    </location>
</feature>
<feature type="domain" description="ABC transporter" evidence="10">
    <location>
        <begin position="33"/>
        <end position="273"/>
    </location>
</feature>
<keyword evidence="3" id="KW-0813">Transport</keyword>
<evidence type="ECO:0000256" key="2">
    <source>
        <dbReference type="ARBA" id="ARBA00005814"/>
    </source>
</evidence>
<dbReference type="InterPro" id="IPR050352">
    <property type="entry name" value="ABCG_transporters"/>
</dbReference>
<dbReference type="Pfam" id="PF00005">
    <property type="entry name" value="ABC_tran"/>
    <property type="match status" value="1"/>
</dbReference>
<keyword evidence="5" id="KW-0547">Nucleotide-binding</keyword>
<feature type="transmembrane region" description="Helical" evidence="9">
    <location>
        <begin position="399"/>
        <end position="422"/>
    </location>
</feature>
<gene>
    <name evidence="11" type="ORF">CALMAC_LOCUS5912</name>
</gene>
<comment type="similarity">
    <text evidence="2">Belongs to the ABC transporter superfamily. ABCG family. Eye pigment precursor importer (TC 3.A.1.204) subfamily.</text>
</comment>
<dbReference type="PANTHER" id="PTHR48041">
    <property type="entry name" value="ABC TRANSPORTER G FAMILY MEMBER 28"/>
    <property type="match status" value="1"/>
</dbReference>
<dbReference type="SUPFAM" id="SSF52540">
    <property type="entry name" value="P-loop containing nucleoside triphosphate hydrolases"/>
    <property type="match status" value="1"/>
</dbReference>
<sequence length="640" mass="72314">MEKSEEACEVVMPLRQQPLKQLNRIAKTAPVDVEFQDLTYSVTDSGVKGGWRQLLRSVNGKFRSGELTAIMGPSGAGKSTLLNILAGYVTAGVKGSIKINGKPREIKLFNKLSSYIMQEDLIQPRLSVREAMVVAANLKLGSKCGHKEKMAVVDEVIHLLGLEKCFDTRTEYLSGGQRRRLSVALELVNNPPVIFLDEPTTGLDNVAIKQCMELLQKITRLGRTVICTIHQPPASLFQNFDQVYIMANGYCVYNGSPSQLVPFMSRANCMCPSTSTPADYIIELVQSNPENIHVLQMHTQNGKLNMRDTADKPQQPHQIEYGVCEIYQDTTQTGITSHDIEFPTSFWSQFRIILGRMSLQLRRNKSMLYIQFFHHLISGLLLGGIFFGTGNDASQTISVFKYCISINVFFMYTYVMVPVLLFPLEVQLLKREYFNRWYSLKAYFLATTVASIPLLILFGVMFNTIVYVLAEQPWELERYLWFNLMGITVGLCSQGLGYSIGASFNILSGSVVAPHLLALLLALAVYGMGYRNSIEPFMKVMMSLSYLRFGLVGFSGVVFNNRKPMECEDVYCHYKDPQVLMADMGMKGTLPEHQFYFILISLVLFRVIAYITLKYRMTSELRNKLVHYAAKIVKKHNDPI</sequence>
<feature type="transmembrane region" description="Helical" evidence="9">
    <location>
        <begin position="480"/>
        <end position="500"/>
    </location>
</feature>
<dbReference type="GO" id="GO:0016887">
    <property type="term" value="F:ATP hydrolysis activity"/>
    <property type="evidence" value="ECO:0007669"/>
    <property type="project" value="InterPro"/>
</dbReference>